<dbReference type="InterPro" id="IPR011011">
    <property type="entry name" value="Znf_FYVE_PHD"/>
</dbReference>
<name>A0ABM1ZIZ1_AEDAL</name>
<dbReference type="PANTHER" id="PTHR47331">
    <property type="entry name" value="PHD-TYPE DOMAIN-CONTAINING PROTEIN"/>
    <property type="match status" value="1"/>
</dbReference>
<feature type="coiled-coil region" evidence="5">
    <location>
        <begin position="92"/>
        <end position="140"/>
    </location>
</feature>
<feature type="domain" description="PHD-type" evidence="7">
    <location>
        <begin position="24"/>
        <end position="74"/>
    </location>
</feature>
<dbReference type="Pfam" id="PF00628">
    <property type="entry name" value="PHD"/>
    <property type="match status" value="1"/>
</dbReference>
<dbReference type="Gene3D" id="3.10.10.10">
    <property type="entry name" value="HIV Type 1 Reverse Transcriptase, subunit A, domain 1"/>
    <property type="match status" value="1"/>
</dbReference>
<dbReference type="SUPFAM" id="SSF57903">
    <property type="entry name" value="FYVE/PHD zinc finger"/>
    <property type="match status" value="1"/>
</dbReference>
<dbReference type="InterPro" id="IPR012337">
    <property type="entry name" value="RNaseH-like_sf"/>
</dbReference>
<dbReference type="InterPro" id="IPR043128">
    <property type="entry name" value="Rev_trsase/Diguanyl_cyclase"/>
</dbReference>
<dbReference type="Pfam" id="PF03564">
    <property type="entry name" value="DUF1759"/>
    <property type="match status" value="1"/>
</dbReference>
<dbReference type="CDD" id="cd22249">
    <property type="entry name" value="UDM1_RNF168_RNF169-like"/>
    <property type="match status" value="1"/>
</dbReference>
<dbReference type="Gene3D" id="3.30.40.10">
    <property type="entry name" value="Zinc/RING finger domain, C3HC4 (zinc finger)"/>
    <property type="match status" value="1"/>
</dbReference>
<dbReference type="SUPFAM" id="SSF56672">
    <property type="entry name" value="DNA/RNA polymerases"/>
    <property type="match status" value="1"/>
</dbReference>
<dbReference type="SUPFAM" id="SSF53098">
    <property type="entry name" value="Ribonuclease H-like"/>
    <property type="match status" value="1"/>
</dbReference>
<evidence type="ECO:0008006" key="11">
    <source>
        <dbReference type="Google" id="ProtNLM"/>
    </source>
</evidence>
<evidence type="ECO:0000313" key="9">
    <source>
        <dbReference type="EnsemblMetazoa" id="AALFPA23_018943.P27856"/>
    </source>
</evidence>
<evidence type="ECO:0000256" key="2">
    <source>
        <dbReference type="ARBA" id="ARBA00022771"/>
    </source>
</evidence>
<dbReference type="SMART" id="SM00249">
    <property type="entry name" value="PHD"/>
    <property type="match status" value="1"/>
</dbReference>
<sequence length="2125" mass="239530">MSNTAGRRANCTVRMLTEEESMQDVNCPACNRPDVADRMMVQCDSCDLWYHFTCVGVDESVKDRSFRCGRCSRLSSRASSRTGQSSSTAGIREMIELELQRIEEEKQMQDRLIREVEEHEKSLRERAMQEELEMKRKANQEKWQREREYISKKYNILQSATEVGDSVSRKSLRSNRSTSSTVRRWLETQINAAAVEVTTSVITPVTTVSYTGTIPKRTTAPDSVASSKLVTSAPTTNIAEQAHIVPSSDQNSLYSIAVGGVASPECPQSVGATGQLDAVSVPTSTCVPEYLTTEDDVISPPTTKQSALSKAYSRISTAALMSQANLEQQVRDLQRQLDSLQTMRNHQTQPSRSSQPSNACDTGIHGRVPCEGRSKPSVVTFSTGQVDPPRFGEPLFNSTPATISYIPRVPNSVFLGSSCPPASANVPRTMHHPSVTSIPSYPNPISSPLVVPSFPPIDTVYSPTAQQLAARHVVPKDLPQFDGNPLDWPLFFSSYANSTQMCGYTDAENLMRLQRCLKGNALSAVNYQLLHPSSVPQVLDTLRTLYGRPELIVNSLLNKVRSTPAPRADKLESVISFGLVVQNLCGHLRAMGMNNHLSNPTLLQEMVSKLPASVKLSWALYQHQISSVDLSTFGDFMSTIVSAASNVSFNTDFEPKQDKSRVKEKGFLNAHDDGETSKRQTEYQQDINIGEKTSVHAKPCPVCEKLGHKVKECFKFQKSTIDERWKLVQQLQLCRRCLTTHGKWPCKAPACGLDGCELKHHKLLHSEQQEPSSINEKSSPVTAKINLHRQGLRSTLFRIIPVRLYGKDATVDVLAFLDDGSSYTLVETAVADQLGVGDGEVQPLCLQWTNNVTRTETNSKVVQLNISGISGGKQYALDEVRTVESLCLPPQSLRYDELAQQFPHLRGLPVNSYNGDVPRILIGLDNTNLMVTLKMRMRKPREPVATKTKLGWTVYGNVEGLDDPPEHRLLHICEGPSDHELHRLVENFFSVECTGVKVAPIVEADDDRRAREIMENTTVRTPSGRFETGLLWRYDHFEFPESRSMAERRLRCLERRLSTDAELNDKVKKHMDELESKGYIRKATRRELDSFDPRRTWFLPLALVLNPNKPGKIRMVWDASAKVEGVSFNSMLLKGPDLLTSLQSVLHRFRQRQIAVVGDIREMFFQLLICPEDQQSQCFVWRDDPLSPTDVYIINVATFGSTCSPCSAQYVKNRNAEEWRCQFPEAVDAIIHNHYVDDYLDSKDTVEEAIQIALEVKEVHAKGKFELRNWLSNSEEVVRRVGESSNSDNKNFAMDKVAGVERVLGMQWMPATDHFTFSLSLRDNVEQLLVGNKIPTKREVLRVVMSIFDPLGLVAAYVVHGKCLVQDIWRSKVDWDQKIPDEIFKRWCQWTHALRGLSAVSVPRCYFPGYSLSSLQNIELHVFVDASLVAFSCVAYFRVFDHGQFRCALVSAKSKVAPLKPLSIPRLELQAAVIGSRLMKSIQESHSLPIQRRVLWSDSSTVLSWIQSDQRKYRQFVAVRVGEILSQTTIEEWRKVPGKLNVADEATKWGEGPCFDKQSRWFSGPEFLYKDETEWPSNKLPKPDSTEELLAVHAHHREVPASFIDFKRFSKWERLQRSVAYTLRFCGKVAGKVCHEQTKDGAHLTQGELQAAEEAIFRWIQAEAYPDEVFAIKREQLRNSNVTPKLENSSPLRKLSPKMDCAGILRMDGRIGAARFVSYDTKFPIILPKNHYVTALILDWYHRRYAHGNNETVVNEVRQKFHISSLRNAIRTTAKNCMWCTVNKGSPRVPRMASLPECRLAAYVRPFTFVGVDYCGPYFVRIGRSNVKRWVVLFVCQTVRAIHLEVASSLSTDSCILAVRRFIARRGAPMEIYSDQGTNFQGANKQLKNELRKINRTLSDTFTNRDTLWRFNPPSTPHMGGSWERLIRSVKIALNTLSTSKTPSEETFQTILIEVEAMVNSRPLTYVPLVTENEEALTPNHFLMLSSSGTVQPAKQPVDISKTLRTNWGHVQEALDRMWKRWIREYLPTISRRTKWFKESKPLQTGDLVIIVDEGVRNSWVRGKVLRTYPGKDGRVRVADVQTSGGVLQRAAAKLAVLDIAGSGTAEGSLQQYESGNVGDSPTLY</sequence>
<dbReference type="EnsemblMetazoa" id="AALFPA23_018943.R27855">
    <property type="protein sequence ID" value="AALFPA23_018943.P27855"/>
    <property type="gene ID" value="AALFPA23_018943"/>
</dbReference>
<dbReference type="InterPro" id="IPR036397">
    <property type="entry name" value="RNaseH_sf"/>
</dbReference>
<dbReference type="Pfam" id="PF18701">
    <property type="entry name" value="DUF5641"/>
    <property type="match status" value="1"/>
</dbReference>
<evidence type="ECO:0000259" key="8">
    <source>
        <dbReference type="PROSITE" id="PS50994"/>
    </source>
</evidence>
<evidence type="ECO:0000259" key="7">
    <source>
        <dbReference type="PROSITE" id="PS50016"/>
    </source>
</evidence>
<dbReference type="InterPro" id="IPR013083">
    <property type="entry name" value="Znf_RING/FYVE/PHD"/>
</dbReference>
<dbReference type="Pfam" id="PF05380">
    <property type="entry name" value="Peptidase_A17"/>
    <property type="match status" value="1"/>
</dbReference>
<dbReference type="RefSeq" id="XP_062699603.1">
    <property type="nucleotide sequence ID" value="XM_062843619.1"/>
</dbReference>
<reference evidence="9" key="2">
    <citation type="submission" date="2025-05" db="UniProtKB">
        <authorList>
            <consortium name="EnsemblMetazoa"/>
        </authorList>
    </citation>
    <scope>IDENTIFICATION</scope>
    <source>
        <strain evidence="9">Foshan</strain>
    </source>
</reference>
<keyword evidence="3" id="KW-0862">Zinc</keyword>
<evidence type="ECO:0000256" key="4">
    <source>
        <dbReference type="PROSITE-ProRule" id="PRU00146"/>
    </source>
</evidence>
<dbReference type="InterPro" id="IPR008042">
    <property type="entry name" value="Retrotrans_Pao"/>
</dbReference>
<evidence type="ECO:0000256" key="3">
    <source>
        <dbReference type="ARBA" id="ARBA00022833"/>
    </source>
</evidence>
<dbReference type="PROSITE" id="PS01359">
    <property type="entry name" value="ZF_PHD_1"/>
    <property type="match status" value="1"/>
</dbReference>
<dbReference type="InterPro" id="IPR001965">
    <property type="entry name" value="Znf_PHD"/>
</dbReference>
<proteinExistence type="predicted"/>
<keyword evidence="10" id="KW-1185">Reference proteome</keyword>
<feature type="domain" description="Integrase catalytic" evidence="8">
    <location>
        <begin position="1802"/>
        <end position="1987"/>
    </location>
</feature>
<dbReference type="Gene3D" id="3.30.70.270">
    <property type="match status" value="1"/>
</dbReference>
<accession>A0ABM1ZIZ1</accession>
<dbReference type="InterPro" id="IPR019786">
    <property type="entry name" value="Zinc_finger_PHD-type_CS"/>
</dbReference>
<reference evidence="10" key="1">
    <citation type="journal article" date="2015" name="Proc. Natl. Acad. Sci. U.S.A.">
        <title>Genome sequence of the Asian Tiger mosquito, Aedes albopictus, reveals insights into its biology, genetics, and evolution.</title>
        <authorList>
            <person name="Chen X.G."/>
            <person name="Jiang X."/>
            <person name="Gu J."/>
            <person name="Xu M."/>
            <person name="Wu Y."/>
            <person name="Deng Y."/>
            <person name="Zhang C."/>
            <person name="Bonizzoni M."/>
            <person name="Dermauw W."/>
            <person name="Vontas J."/>
            <person name="Armbruster P."/>
            <person name="Huang X."/>
            <person name="Yang Y."/>
            <person name="Zhang H."/>
            <person name="He W."/>
            <person name="Peng H."/>
            <person name="Liu Y."/>
            <person name="Wu K."/>
            <person name="Chen J."/>
            <person name="Lirakis M."/>
            <person name="Topalis P."/>
            <person name="Van Leeuwen T."/>
            <person name="Hall A.B."/>
            <person name="Jiang X."/>
            <person name="Thorpe C."/>
            <person name="Mueller R.L."/>
            <person name="Sun C."/>
            <person name="Waterhouse R.M."/>
            <person name="Yan G."/>
            <person name="Tu Z.J."/>
            <person name="Fang X."/>
            <person name="James A.A."/>
        </authorList>
    </citation>
    <scope>NUCLEOTIDE SEQUENCE [LARGE SCALE GENOMIC DNA]</scope>
    <source>
        <strain evidence="10">Foshan</strain>
    </source>
</reference>
<dbReference type="PROSITE" id="PS50016">
    <property type="entry name" value="ZF_PHD_2"/>
    <property type="match status" value="1"/>
</dbReference>
<dbReference type="InterPro" id="IPR001584">
    <property type="entry name" value="Integrase_cat-core"/>
</dbReference>
<dbReference type="InterPro" id="IPR005312">
    <property type="entry name" value="DUF1759"/>
</dbReference>
<dbReference type="Gene3D" id="3.30.420.10">
    <property type="entry name" value="Ribonuclease H-like superfamily/Ribonuclease H"/>
    <property type="match status" value="1"/>
</dbReference>
<keyword evidence="2 4" id="KW-0863">Zinc-finger</keyword>
<feature type="region of interest" description="Disordered" evidence="6">
    <location>
        <begin position="342"/>
        <end position="364"/>
    </location>
</feature>
<dbReference type="RefSeq" id="XP_062699602.1">
    <property type="nucleotide sequence ID" value="XM_062843618.1"/>
</dbReference>
<dbReference type="InterPro" id="IPR043502">
    <property type="entry name" value="DNA/RNA_pol_sf"/>
</dbReference>
<dbReference type="GeneID" id="115269794"/>
<keyword evidence="1" id="KW-0479">Metal-binding</keyword>
<dbReference type="PROSITE" id="PS50994">
    <property type="entry name" value="INTEGRASE"/>
    <property type="match status" value="1"/>
</dbReference>
<evidence type="ECO:0000256" key="1">
    <source>
        <dbReference type="ARBA" id="ARBA00022723"/>
    </source>
</evidence>
<keyword evidence="5" id="KW-0175">Coiled coil</keyword>
<dbReference type="InterPro" id="IPR040676">
    <property type="entry name" value="DUF5641"/>
</dbReference>
<organism evidence="9 10">
    <name type="scientific">Aedes albopictus</name>
    <name type="common">Asian tiger mosquito</name>
    <name type="synonym">Stegomyia albopicta</name>
    <dbReference type="NCBI Taxonomy" id="7160"/>
    <lineage>
        <taxon>Eukaryota</taxon>
        <taxon>Metazoa</taxon>
        <taxon>Ecdysozoa</taxon>
        <taxon>Arthropoda</taxon>
        <taxon>Hexapoda</taxon>
        <taxon>Insecta</taxon>
        <taxon>Pterygota</taxon>
        <taxon>Neoptera</taxon>
        <taxon>Endopterygota</taxon>
        <taxon>Diptera</taxon>
        <taxon>Nematocera</taxon>
        <taxon>Culicoidea</taxon>
        <taxon>Culicidae</taxon>
        <taxon>Culicinae</taxon>
        <taxon>Aedini</taxon>
        <taxon>Aedes</taxon>
        <taxon>Stegomyia</taxon>
    </lineage>
</organism>
<protein>
    <recommendedName>
        <fullName evidence="11">Endonuclease</fullName>
    </recommendedName>
</protein>
<dbReference type="Proteomes" id="UP000069940">
    <property type="component" value="Unassembled WGS sequence"/>
</dbReference>
<dbReference type="InterPro" id="IPR019787">
    <property type="entry name" value="Znf_PHD-finger"/>
</dbReference>
<evidence type="ECO:0000313" key="10">
    <source>
        <dbReference type="Proteomes" id="UP000069940"/>
    </source>
</evidence>
<feature type="compositionally biased region" description="Polar residues" evidence="6">
    <location>
        <begin position="342"/>
        <end position="360"/>
    </location>
</feature>
<evidence type="ECO:0000256" key="5">
    <source>
        <dbReference type="SAM" id="Coils"/>
    </source>
</evidence>
<dbReference type="PANTHER" id="PTHR47331:SF1">
    <property type="entry name" value="GAG-LIKE PROTEIN"/>
    <property type="match status" value="1"/>
</dbReference>
<evidence type="ECO:0000256" key="6">
    <source>
        <dbReference type="SAM" id="MobiDB-lite"/>
    </source>
</evidence>
<dbReference type="EnsemblMetazoa" id="AALFPA23_018943.R27856">
    <property type="protein sequence ID" value="AALFPA23_018943.P27856"/>
    <property type="gene ID" value="AALFPA23_018943"/>
</dbReference>